<dbReference type="AlphaFoldDB" id="A0ABD6DJ44"/>
<protein>
    <submittedName>
        <fullName evidence="8">RND family transporter</fullName>
    </submittedName>
</protein>
<dbReference type="PANTHER" id="PTHR33406">
    <property type="entry name" value="MEMBRANE PROTEIN MJ1562-RELATED"/>
    <property type="match status" value="1"/>
</dbReference>
<accession>A0ABD6DJ44</accession>
<feature type="transmembrane region" description="Helical" evidence="6">
    <location>
        <begin position="431"/>
        <end position="451"/>
    </location>
</feature>
<dbReference type="SUPFAM" id="SSF82866">
    <property type="entry name" value="Multidrug efflux transporter AcrB transmembrane domain"/>
    <property type="match status" value="2"/>
</dbReference>
<keyword evidence="4 6" id="KW-1133">Transmembrane helix</keyword>
<evidence type="ECO:0000313" key="8">
    <source>
        <dbReference type="EMBL" id="MFD1646297.1"/>
    </source>
</evidence>
<feature type="transmembrane region" description="Helical" evidence="6">
    <location>
        <begin position="270"/>
        <end position="292"/>
    </location>
</feature>
<feature type="domain" description="SSD" evidence="7">
    <location>
        <begin position="270"/>
        <end position="395"/>
    </location>
</feature>
<reference evidence="8 9" key="1">
    <citation type="journal article" date="2019" name="Int. J. Syst. Evol. Microbiol.">
        <title>The Global Catalogue of Microorganisms (GCM) 10K type strain sequencing project: providing services to taxonomists for standard genome sequencing and annotation.</title>
        <authorList>
            <consortium name="The Broad Institute Genomics Platform"/>
            <consortium name="The Broad Institute Genome Sequencing Center for Infectious Disease"/>
            <person name="Wu L."/>
            <person name="Ma J."/>
        </authorList>
    </citation>
    <scope>NUCLEOTIDE SEQUENCE [LARGE SCALE GENOMIC DNA]</scope>
    <source>
        <strain evidence="8 9">CGMCC 1.10390</strain>
    </source>
</reference>
<evidence type="ECO:0000256" key="3">
    <source>
        <dbReference type="ARBA" id="ARBA00022692"/>
    </source>
</evidence>
<dbReference type="InterPro" id="IPR050545">
    <property type="entry name" value="Mycobact_MmpL"/>
</dbReference>
<evidence type="ECO:0000256" key="4">
    <source>
        <dbReference type="ARBA" id="ARBA00022989"/>
    </source>
</evidence>
<dbReference type="InterPro" id="IPR000731">
    <property type="entry name" value="SSD"/>
</dbReference>
<feature type="transmembrane region" description="Helical" evidence="6">
    <location>
        <begin position="298"/>
        <end position="317"/>
    </location>
</feature>
<keyword evidence="2" id="KW-1003">Cell membrane</keyword>
<evidence type="ECO:0000313" key="9">
    <source>
        <dbReference type="Proteomes" id="UP001597034"/>
    </source>
</evidence>
<name>A0ABD6DJ44_9EURY</name>
<dbReference type="EMBL" id="JBHUDO010000002">
    <property type="protein sequence ID" value="MFD1646297.1"/>
    <property type="molecule type" value="Genomic_DNA"/>
</dbReference>
<sequence length="841" mass="88914">MIGGPLDRVVRSVTDHNRIVLLVMLVVCAGVIGGITQLDTGQTNSTDSDAFGDTTVAQKADYIQQHYGDVGSNNVTYSNVYVRSTDGNVLTKESLLASLEYQREVRANESVAGALTDDGGVTGVENVVATQLAGDRDASLDEQVAALEAASESDVRAVVENTFTEGSPALRLLPNTYEPGTATAESRRTVFAFTTAEGANNFRPPADAQRTLYEATDDRGGAEFFTVGQHAQQGYSQQVWADTTELILPSALLLILAVLGFAYRDLVDVVVGFFGVVVSVLCMFGILGWLGIPAGVTMIIGPVLITGLSIDYGLHVFMRYREQRGEGEGIREPMYRSLSSVGVALLLVTITAAVGFLANLTSPLAIIRQLGIGITLGVVSAFVVFTTLVPALKVSIDGLLERVGLDRRKAPLGRGRYLAPVLGAGVRAARVAAPVVIVVAVLAGAGGAAAWSDLDRQGYQTSEEVADWKTNLPGPLAWEAVETEWYQNDRYVDDRFQAESESQRYTMILIEGEVTDPAALERVQRATADAAERDAVFSRSGSVPVVSPLSVMERVAAQDEEFAAVLADADTDGDGVPDRNVGGVYDALYEANPEQAGRVVERTDDEYRTMRMLVPVEQGLQVDDRAAAMHGIADVAEGDGEYTATAVGQATFSNAELGQMADGIVRTMLIALGVIALVLALVYRLTGGSATLGVLTVVPIALVIGLVLAGMYLTNTPVTLLTALLLSLAVGLGVDYNIHISDRFAQELSRGDDPITALQTAVTGTGGALLGSTLTSGGAFATLLLHTSPQLRSFGMLVVLALSLSFLVSVFVFPSMLLLWARRTGHASEVSRGAVVGASDD</sequence>
<comment type="subcellular location">
    <subcellularLocation>
        <location evidence="1">Cell membrane</location>
        <topology evidence="1">Multi-pass membrane protein</topology>
    </subcellularLocation>
</comment>
<feature type="transmembrane region" description="Helical" evidence="6">
    <location>
        <begin position="20"/>
        <end position="38"/>
    </location>
</feature>
<feature type="domain" description="SSD" evidence="7">
    <location>
        <begin position="710"/>
        <end position="819"/>
    </location>
</feature>
<evidence type="ECO:0000256" key="1">
    <source>
        <dbReference type="ARBA" id="ARBA00004651"/>
    </source>
</evidence>
<comment type="caution">
    <text evidence="8">The sequence shown here is derived from an EMBL/GenBank/DDBJ whole genome shotgun (WGS) entry which is preliminary data.</text>
</comment>
<dbReference type="Pfam" id="PF03176">
    <property type="entry name" value="MMPL"/>
    <property type="match status" value="2"/>
</dbReference>
<dbReference type="InterPro" id="IPR004869">
    <property type="entry name" value="MMPL_dom"/>
</dbReference>
<feature type="transmembrane region" description="Helical" evidence="6">
    <location>
        <begin position="718"/>
        <end position="738"/>
    </location>
</feature>
<keyword evidence="5 6" id="KW-0472">Membrane</keyword>
<feature type="transmembrane region" description="Helical" evidence="6">
    <location>
        <begin position="370"/>
        <end position="392"/>
    </location>
</feature>
<evidence type="ECO:0000259" key="7">
    <source>
        <dbReference type="PROSITE" id="PS50156"/>
    </source>
</evidence>
<feature type="transmembrane region" description="Helical" evidence="6">
    <location>
        <begin position="663"/>
        <end position="683"/>
    </location>
</feature>
<evidence type="ECO:0000256" key="2">
    <source>
        <dbReference type="ARBA" id="ARBA00022475"/>
    </source>
</evidence>
<feature type="transmembrane region" description="Helical" evidence="6">
    <location>
        <begin position="338"/>
        <end position="358"/>
    </location>
</feature>
<keyword evidence="3 6" id="KW-0812">Transmembrane</keyword>
<feature type="transmembrane region" description="Helical" evidence="6">
    <location>
        <begin position="246"/>
        <end position="263"/>
    </location>
</feature>
<feature type="transmembrane region" description="Helical" evidence="6">
    <location>
        <begin position="797"/>
        <end position="821"/>
    </location>
</feature>
<organism evidence="8 9">
    <name type="scientific">Haloarchaeobius litoreus</name>
    <dbReference type="NCBI Taxonomy" id="755306"/>
    <lineage>
        <taxon>Archaea</taxon>
        <taxon>Methanobacteriati</taxon>
        <taxon>Methanobacteriota</taxon>
        <taxon>Stenosarchaea group</taxon>
        <taxon>Halobacteria</taxon>
        <taxon>Halobacteriales</taxon>
        <taxon>Halorubellaceae</taxon>
        <taxon>Haloarchaeobius</taxon>
    </lineage>
</organism>
<dbReference type="GO" id="GO:0005886">
    <property type="term" value="C:plasma membrane"/>
    <property type="evidence" value="ECO:0007669"/>
    <property type="project" value="UniProtKB-SubCell"/>
</dbReference>
<dbReference type="PANTHER" id="PTHR33406:SF13">
    <property type="entry name" value="MEMBRANE PROTEIN YDFJ"/>
    <property type="match status" value="1"/>
</dbReference>
<feature type="transmembrane region" description="Helical" evidence="6">
    <location>
        <begin position="690"/>
        <end position="712"/>
    </location>
</feature>
<dbReference type="Proteomes" id="UP001597034">
    <property type="component" value="Unassembled WGS sequence"/>
</dbReference>
<dbReference type="PROSITE" id="PS50156">
    <property type="entry name" value="SSD"/>
    <property type="match status" value="2"/>
</dbReference>
<dbReference type="Gene3D" id="1.20.1640.10">
    <property type="entry name" value="Multidrug efflux transporter AcrB transmembrane domain"/>
    <property type="match status" value="2"/>
</dbReference>
<evidence type="ECO:0000256" key="5">
    <source>
        <dbReference type="ARBA" id="ARBA00023136"/>
    </source>
</evidence>
<gene>
    <name evidence="8" type="ORF">ACFSBL_11445</name>
</gene>
<feature type="transmembrane region" description="Helical" evidence="6">
    <location>
        <begin position="758"/>
        <end position="785"/>
    </location>
</feature>
<keyword evidence="9" id="KW-1185">Reference proteome</keyword>
<dbReference type="RefSeq" id="WP_256398181.1">
    <property type="nucleotide sequence ID" value="NZ_JANHJR010000001.1"/>
</dbReference>
<proteinExistence type="predicted"/>
<evidence type="ECO:0000256" key="6">
    <source>
        <dbReference type="SAM" id="Phobius"/>
    </source>
</evidence>